<evidence type="ECO:0000256" key="1">
    <source>
        <dbReference type="SAM" id="MobiDB-lite"/>
    </source>
</evidence>
<sequence length="83" mass="8802">MDHGVDIRDRGHRSGRPGWATGHYGTGGRGHVECRAAETASTGRVNLGGRSANVSHVQSVAGEELGDKLRRVTTVTAEPFECC</sequence>
<accession>A0ABQ3YR65</accession>
<evidence type="ECO:0000313" key="3">
    <source>
        <dbReference type="Proteomes" id="UP000637628"/>
    </source>
</evidence>
<comment type="caution">
    <text evidence="2">The sequence shown here is derived from an EMBL/GenBank/DDBJ whole genome shotgun (WGS) entry which is preliminary data.</text>
</comment>
<dbReference type="Proteomes" id="UP000637628">
    <property type="component" value="Unassembled WGS sequence"/>
</dbReference>
<dbReference type="EMBL" id="BOML01000012">
    <property type="protein sequence ID" value="GID99863.1"/>
    <property type="molecule type" value="Genomic_DNA"/>
</dbReference>
<gene>
    <name evidence="2" type="ORF">Adu01nite_12140</name>
</gene>
<protein>
    <submittedName>
        <fullName evidence="2">Uncharacterized protein</fullName>
    </submittedName>
</protein>
<organism evidence="2 3">
    <name type="scientific">Paractinoplanes durhamensis</name>
    <dbReference type="NCBI Taxonomy" id="113563"/>
    <lineage>
        <taxon>Bacteria</taxon>
        <taxon>Bacillati</taxon>
        <taxon>Actinomycetota</taxon>
        <taxon>Actinomycetes</taxon>
        <taxon>Micromonosporales</taxon>
        <taxon>Micromonosporaceae</taxon>
        <taxon>Paractinoplanes</taxon>
    </lineage>
</organism>
<feature type="region of interest" description="Disordered" evidence="1">
    <location>
        <begin position="1"/>
        <end position="29"/>
    </location>
</feature>
<keyword evidence="3" id="KW-1185">Reference proteome</keyword>
<name>A0ABQ3YR65_9ACTN</name>
<evidence type="ECO:0000313" key="2">
    <source>
        <dbReference type="EMBL" id="GID99863.1"/>
    </source>
</evidence>
<proteinExistence type="predicted"/>
<reference evidence="2 3" key="1">
    <citation type="submission" date="2021-01" db="EMBL/GenBank/DDBJ databases">
        <title>Whole genome shotgun sequence of Actinoplanes durhamensis NBRC 14914.</title>
        <authorList>
            <person name="Komaki H."/>
            <person name="Tamura T."/>
        </authorList>
    </citation>
    <scope>NUCLEOTIDE SEQUENCE [LARGE SCALE GENOMIC DNA]</scope>
    <source>
        <strain evidence="2 3">NBRC 14914</strain>
    </source>
</reference>